<feature type="transmembrane region" description="Helical" evidence="1">
    <location>
        <begin position="228"/>
        <end position="249"/>
    </location>
</feature>
<feature type="transmembrane region" description="Helical" evidence="1">
    <location>
        <begin position="115"/>
        <end position="138"/>
    </location>
</feature>
<feature type="transmembrane region" description="Helical" evidence="1">
    <location>
        <begin position="278"/>
        <end position="296"/>
    </location>
</feature>
<feature type="transmembrane region" description="Helical" evidence="1">
    <location>
        <begin position="190"/>
        <end position="216"/>
    </location>
</feature>
<keyword evidence="1" id="KW-0472">Membrane</keyword>
<feature type="transmembrane region" description="Helical" evidence="1">
    <location>
        <begin position="406"/>
        <end position="427"/>
    </location>
</feature>
<keyword evidence="1" id="KW-0812">Transmembrane</keyword>
<accession>A0A7C4MKM7</accession>
<organism evidence="2">
    <name type="scientific">Desulfatirhabdium butyrativorans</name>
    <dbReference type="NCBI Taxonomy" id="340467"/>
    <lineage>
        <taxon>Bacteria</taxon>
        <taxon>Pseudomonadati</taxon>
        <taxon>Thermodesulfobacteriota</taxon>
        <taxon>Desulfobacteria</taxon>
        <taxon>Desulfobacterales</taxon>
        <taxon>Desulfatirhabdiaceae</taxon>
        <taxon>Desulfatirhabdium</taxon>
    </lineage>
</organism>
<evidence type="ECO:0008006" key="3">
    <source>
        <dbReference type="Google" id="ProtNLM"/>
    </source>
</evidence>
<proteinExistence type="predicted"/>
<sequence>MGDRNWMERVRNAVGEDRAKILSLFGVGLVIRLVLMPFFAHVDFLSEYGRMYQVVATGKPTLYLGRIVVVVIEQVSLRLFLPFLPDADTMLRFNDTGQATAGLNEYFLFVSDPHIFRTLFLLKIPYLLFDMGTVWVLFRLMAGKAGQKTALCLWLFNPVTLYAFYVFGRFESIPIFFLSLTLLLLQKGRLVLSALTLGLALNCREIIVLYLPLYGLSLFGKQWNRNVLFRRMIPALIVLFTMTVLPLWMKMRFETPLATGGGGVQDMESAQALFGMRFNWFVPFVFCYAAICLWLIEERSRDPFERFLTATGLCILSFLLLVSHSAHYVSWMVLFPIVGLYFKKPILKPFLIFCACWMATWAILTDAGVFTLFLASPLSMNFFRFKTLLDVYETTLGHFVPMDRSMLIWSMKTVYAASIAYMMVLFFRKPEARHV</sequence>
<name>A0A7C4MKM7_9BACT</name>
<evidence type="ECO:0000313" key="2">
    <source>
        <dbReference type="EMBL" id="HGU31670.1"/>
    </source>
</evidence>
<protein>
    <recommendedName>
        <fullName evidence="3">DUF2029 domain-containing protein</fullName>
    </recommendedName>
</protein>
<feature type="transmembrane region" description="Helical" evidence="1">
    <location>
        <begin position="350"/>
        <end position="375"/>
    </location>
</feature>
<gene>
    <name evidence="2" type="ORF">ENS29_02305</name>
</gene>
<dbReference type="AlphaFoldDB" id="A0A7C4MKM7"/>
<feature type="transmembrane region" description="Helical" evidence="1">
    <location>
        <begin position="303"/>
        <end position="322"/>
    </location>
</feature>
<evidence type="ECO:0000256" key="1">
    <source>
        <dbReference type="SAM" id="Phobius"/>
    </source>
</evidence>
<comment type="caution">
    <text evidence="2">The sequence shown here is derived from an EMBL/GenBank/DDBJ whole genome shotgun (WGS) entry which is preliminary data.</text>
</comment>
<keyword evidence="1" id="KW-1133">Transmembrane helix</keyword>
<feature type="transmembrane region" description="Helical" evidence="1">
    <location>
        <begin position="21"/>
        <end position="42"/>
    </location>
</feature>
<dbReference type="EMBL" id="DSUH01000051">
    <property type="protein sequence ID" value="HGU31670.1"/>
    <property type="molecule type" value="Genomic_DNA"/>
</dbReference>
<reference evidence="2" key="1">
    <citation type="journal article" date="2020" name="mSystems">
        <title>Genome- and Community-Level Interaction Insights into Carbon Utilization and Element Cycling Functions of Hydrothermarchaeota in Hydrothermal Sediment.</title>
        <authorList>
            <person name="Zhou Z."/>
            <person name="Liu Y."/>
            <person name="Xu W."/>
            <person name="Pan J."/>
            <person name="Luo Z.H."/>
            <person name="Li M."/>
        </authorList>
    </citation>
    <scope>NUCLEOTIDE SEQUENCE [LARGE SCALE GENOMIC DNA]</scope>
    <source>
        <strain evidence="2">SpSt-477</strain>
    </source>
</reference>